<dbReference type="PANTHER" id="PTHR16008:SF4">
    <property type="entry name" value="F-BOX ONLY PROTEIN 4"/>
    <property type="match status" value="1"/>
</dbReference>
<name>A0AAP0DR64_9ASTR</name>
<evidence type="ECO:0000313" key="2">
    <source>
        <dbReference type="EMBL" id="KAK9077733.1"/>
    </source>
</evidence>
<gene>
    <name evidence="2" type="ORF">SSX86_006070</name>
</gene>
<comment type="caution">
    <text evidence="2">The sequence shown here is derived from an EMBL/GenBank/DDBJ whole genome shotgun (WGS) entry which is preliminary data.</text>
</comment>
<evidence type="ECO:0000259" key="1">
    <source>
        <dbReference type="Pfam" id="PF12937"/>
    </source>
</evidence>
<dbReference type="GO" id="GO:0019005">
    <property type="term" value="C:SCF ubiquitin ligase complex"/>
    <property type="evidence" value="ECO:0007669"/>
    <property type="project" value="TreeGrafter"/>
</dbReference>
<dbReference type="Pfam" id="PF12937">
    <property type="entry name" value="F-box-like"/>
    <property type="match status" value="1"/>
</dbReference>
<organism evidence="2 3">
    <name type="scientific">Deinandra increscens subsp. villosa</name>
    <dbReference type="NCBI Taxonomy" id="3103831"/>
    <lineage>
        <taxon>Eukaryota</taxon>
        <taxon>Viridiplantae</taxon>
        <taxon>Streptophyta</taxon>
        <taxon>Embryophyta</taxon>
        <taxon>Tracheophyta</taxon>
        <taxon>Spermatophyta</taxon>
        <taxon>Magnoliopsida</taxon>
        <taxon>eudicotyledons</taxon>
        <taxon>Gunneridae</taxon>
        <taxon>Pentapetalae</taxon>
        <taxon>asterids</taxon>
        <taxon>campanulids</taxon>
        <taxon>Asterales</taxon>
        <taxon>Asteraceae</taxon>
        <taxon>Asteroideae</taxon>
        <taxon>Heliantheae alliance</taxon>
        <taxon>Madieae</taxon>
        <taxon>Madiinae</taxon>
        <taxon>Deinandra</taxon>
    </lineage>
</organism>
<dbReference type="PANTHER" id="PTHR16008">
    <property type="entry name" value="F-BOX ONLY PROTEIN 4"/>
    <property type="match status" value="1"/>
</dbReference>
<dbReference type="GO" id="GO:0031146">
    <property type="term" value="P:SCF-dependent proteasomal ubiquitin-dependent protein catabolic process"/>
    <property type="evidence" value="ECO:0007669"/>
    <property type="project" value="InterPro"/>
</dbReference>
<evidence type="ECO:0000313" key="3">
    <source>
        <dbReference type="Proteomes" id="UP001408789"/>
    </source>
</evidence>
<dbReference type="InterPro" id="IPR001810">
    <property type="entry name" value="F-box_dom"/>
</dbReference>
<protein>
    <recommendedName>
        <fullName evidence="1">F-box domain-containing protein</fullName>
    </recommendedName>
</protein>
<dbReference type="GO" id="GO:0000209">
    <property type="term" value="P:protein polyubiquitination"/>
    <property type="evidence" value="ECO:0007669"/>
    <property type="project" value="TreeGrafter"/>
</dbReference>
<dbReference type="EMBL" id="JBCNJP010000007">
    <property type="protein sequence ID" value="KAK9077733.1"/>
    <property type="molecule type" value="Genomic_DNA"/>
</dbReference>
<dbReference type="InterPro" id="IPR036047">
    <property type="entry name" value="F-box-like_dom_sf"/>
</dbReference>
<dbReference type="Proteomes" id="UP001408789">
    <property type="component" value="Unassembled WGS sequence"/>
</dbReference>
<dbReference type="AlphaFoldDB" id="A0AAP0DR64"/>
<proteinExistence type="predicted"/>
<dbReference type="InterPro" id="IPR039588">
    <property type="entry name" value="FBXO4"/>
</dbReference>
<dbReference type="SUPFAM" id="SSF81383">
    <property type="entry name" value="F-box domain"/>
    <property type="match status" value="1"/>
</dbReference>
<sequence length="318" mass="36389">MNNRSIQNSVPGDIIFKIASLLQELDLCALGSCSRFWRELCGSDHIWSGLCVDRWPALGLIKDQSFAAVPEFNPHHLQQQHLDSNLKGWRGFYVNKHHEMASKADAVIAFLEQCISSESIEVNHYLVAMQNMNSMQFGFRDVVLFFFKENLHVLLNLAGMHYCIAWLRVPADRVMEALYRSKISDRQIHVQWWKLGRWSYGFRLRDESISRRASLRDLAMTKEQGVLDVLYRGAIHEVIRVQISAPKPVSSHWSCLSQTAETSALSYLRNLKSLSLLQLVPVRLFGTGQAAHIHEEKNREGVILLKLGKFTTGNWEGL</sequence>
<accession>A0AAP0DR64</accession>
<dbReference type="Gene3D" id="1.20.1280.50">
    <property type="match status" value="1"/>
</dbReference>
<keyword evidence="3" id="KW-1185">Reference proteome</keyword>
<reference evidence="2 3" key="1">
    <citation type="submission" date="2024-04" db="EMBL/GenBank/DDBJ databases">
        <title>The reference genome of an endangered Asteraceae, Deinandra increscens subsp. villosa, native to the Central Coast of California.</title>
        <authorList>
            <person name="Guilliams M."/>
            <person name="Hasenstab-Lehman K."/>
            <person name="Meyer R."/>
            <person name="Mcevoy S."/>
        </authorList>
    </citation>
    <scope>NUCLEOTIDE SEQUENCE [LARGE SCALE GENOMIC DNA]</scope>
    <source>
        <tissue evidence="2">Leaf</tissue>
    </source>
</reference>
<feature type="domain" description="F-box" evidence="1">
    <location>
        <begin position="10"/>
        <end position="51"/>
    </location>
</feature>